<gene>
    <name evidence="3" type="ORF">N339_02679</name>
</gene>
<dbReference type="PRINTS" id="PR00935">
    <property type="entry name" value="BAND41"/>
</dbReference>
<dbReference type="Proteomes" id="UP000053149">
    <property type="component" value="Unassembled WGS sequence"/>
</dbReference>
<reference evidence="3 4" key="1">
    <citation type="submission" date="2014-04" db="EMBL/GenBank/DDBJ databases">
        <title>Genome evolution of avian class.</title>
        <authorList>
            <person name="Zhang G."/>
            <person name="Li C."/>
        </authorList>
    </citation>
    <scope>NUCLEOTIDE SEQUENCE [LARGE SCALE GENOMIC DNA]</scope>
    <source>
        <strain evidence="3">BGI_N339</strain>
    </source>
</reference>
<dbReference type="FunFam" id="1.20.80.10:FF:000003">
    <property type="entry name" value="Tyrosine-protein phosphatase non-receptor type 4"/>
    <property type="match status" value="1"/>
</dbReference>
<feature type="domain" description="FERM" evidence="2">
    <location>
        <begin position="1"/>
        <end position="150"/>
    </location>
</feature>
<protein>
    <submittedName>
        <fullName evidence="3">Tyrosine-protein phosphatase non-receptor type 3</fullName>
    </submittedName>
</protein>
<dbReference type="InterPro" id="IPR019747">
    <property type="entry name" value="FERM_CS"/>
</dbReference>
<dbReference type="InterPro" id="IPR019749">
    <property type="entry name" value="Band_41_domain"/>
</dbReference>
<feature type="non-terminal residue" evidence="3">
    <location>
        <position position="150"/>
    </location>
</feature>
<accession>A0A093BS53</accession>
<dbReference type="InterPro" id="IPR035963">
    <property type="entry name" value="FERM_2"/>
</dbReference>
<dbReference type="InterPro" id="IPR019748">
    <property type="entry name" value="FERM_central"/>
</dbReference>
<dbReference type="EMBL" id="KL232346">
    <property type="protein sequence ID" value="KFV06555.1"/>
    <property type="molecule type" value="Genomic_DNA"/>
</dbReference>
<dbReference type="PROSITE" id="PS50057">
    <property type="entry name" value="FERM_3"/>
    <property type="match status" value="1"/>
</dbReference>
<sequence length="150" mass="17388">KQDTGQILLDMTYNQLGVTEKEYFGLQQNETSVDSPRWLEPNKPIRKQLKGGFPCTLRFRVRFFIPDPNTLQQEQTRHLFFLQLKTDIVEGRLSCPINSAVVLASYAVQSQLGDYNASVHHSGYLSNYNFIPEQNKDFLTKVESLHEQHR</sequence>
<dbReference type="Pfam" id="PF00373">
    <property type="entry name" value="FERM_M"/>
    <property type="match status" value="1"/>
</dbReference>
<dbReference type="CDD" id="cd14473">
    <property type="entry name" value="FERM_B-lobe"/>
    <property type="match status" value="1"/>
</dbReference>
<evidence type="ECO:0000256" key="1">
    <source>
        <dbReference type="ARBA" id="ARBA00022801"/>
    </source>
</evidence>
<evidence type="ECO:0000259" key="2">
    <source>
        <dbReference type="PROSITE" id="PS50057"/>
    </source>
</evidence>
<dbReference type="InterPro" id="IPR018979">
    <property type="entry name" value="FERM_N"/>
</dbReference>
<dbReference type="GO" id="GO:0009898">
    <property type="term" value="C:cytoplasmic side of plasma membrane"/>
    <property type="evidence" value="ECO:0007669"/>
    <property type="project" value="TreeGrafter"/>
</dbReference>
<dbReference type="GO" id="GO:0005737">
    <property type="term" value="C:cytoplasm"/>
    <property type="evidence" value="ECO:0007669"/>
    <property type="project" value="TreeGrafter"/>
</dbReference>
<keyword evidence="4" id="KW-1185">Reference proteome</keyword>
<dbReference type="GO" id="GO:0004725">
    <property type="term" value="F:protein tyrosine phosphatase activity"/>
    <property type="evidence" value="ECO:0007669"/>
    <property type="project" value="TreeGrafter"/>
</dbReference>
<dbReference type="SUPFAM" id="SSF47031">
    <property type="entry name" value="Second domain of FERM"/>
    <property type="match status" value="1"/>
</dbReference>
<dbReference type="Gene3D" id="1.20.80.10">
    <property type="match status" value="1"/>
</dbReference>
<dbReference type="InterPro" id="IPR029071">
    <property type="entry name" value="Ubiquitin-like_domsf"/>
</dbReference>
<proteinExistence type="predicted"/>
<evidence type="ECO:0000313" key="4">
    <source>
        <dbReference type="Proteomes" id="UP000053149"/>
    </source>
</evidence>
<name>A0A093BS53_9AVES</name>
<dbReference type="AlphaFoldDB" id="A0A093BS53"/>
<organism evidence="3 4">
    <name type="scientific">Pterocles gutturalis</name>
    <name type="common">yellow-throated sandgrouse</name>
    <dbReference type="NCBI Taxonomy" id="240206"/>
    <lineage>
        <taxon>Eukaryota</taxon>
        <taxon>Metazoa</taxon>
        <taxon>Chordata</taxon>
        <taxon>Craniata</taxon>
        <taxon>Vertebrata</taxon>
        <taxon>Euteleostomi</taxon>
        <taxon>Archelosauria</taxon>
        <taxon>Archosauria</taxon>
        <taxon>Dinosauria</taxon>
        <taxon>Saurischia</taxon>
        <taxon>Theropoda</taxon>
        <taxon>Coelurosauria</taxon>
        <taxon>Aves</taxon>
        <taxon>Neognathae</taxon>
        <taxon>Neoaves</taxon>
        <taxon>Columbimorphae</taxon>
        <taxon>Pterocliformes</taxon>
        <taxon>Pteroclidae</taxon>
        <taxon>Pterocles</taxon>
    </lineage>
</organism>
<dbReference type="InterPro" id="IPR000299">
    <property type="entry name" value="FERM_domain"/>
</dbReference>
<dbReference type="SUPFAM" id="SSF54236">
    <property type="entry name" value="Ubiquitin-like"/>
    <property type="match status" value="1"/>
</dbReference>
<dbReference type="PANTHER" id="PTHR45706:SF5">
    <property type="entry name" value="TYROSINE-PROTEIN PHOSPHATASE NON-RECEPTOR TYPE 3"/>
    <property type="match status" value="1"/>
</dbReference>
<dbReference type="SMART" id="SM00295">
    <property type="entry name" value="B41"/>
    <property type="match status" value="1"/>
</dbReference>
<dbReference type="Pfam" id="PF09379">
    <property type="entry name" value="FERM_N"/>
    <property type="match status" value="1"/>
</dbReference>
<dbReference type="PROSITE" id="PS00660">
    <property type="entry name" value="FERM_1"/>
    <property type="match status" value="1"/>
</dbReference>
<keyword evidence="1" id="KW-0378">Hydrolase</keyword>
<feature type="non-terminal residue" evidence="3">
    <location>
        <position position="1"/>
    </location>
</feature>
<dbReference type="PANTHER" id="PTHR45706">
    <property type="entry name" value="TYROSINE-PROTEIN PHOSPHATASE"/>
    <property type="match status" value="1"/>
</dbReference>
<dbReference type="InterPro" id="IPR014352">
    <property type="entry name" value="FERM/acyl-CoA-bd_prot_sf"/>
</dbReference>
<evidence type="ECO:0000313" key="3">
    <source>
        <dbReference type="EMBL" id="KFV06555.1"/>
    </source>
</evidence>
<dbReference type="Gene3D" id="3.10.20.90">
    <property type="entry name" value="Phosphatidylinositol 3-kinase Catalytic Subunit, Chain A, domain 1"/>
    <property type="match status" value="1"/>
</dbReference>